<dbReference type="SUPFAM" id="SSF75304">
    <property type="entry name" value="Amidase signature (AS) enzymes"/>
    <property type="match status" value="1"/>
</dbReference>
<dbReference type="Proteomes" id="UP000887116">
    <property type="component" value="Unassembled WGS sequence"/>
</dbReference>
<comment type="caution">
    <text evidence="2">The sequence shown here is derived from an EMBL/GenBank/DDBJ whole genome shotgun (WGS) entry which is preliminary data.</text>
</comment>
<dbReference type="EMBL" id="BMAO01006985">
    <property type="protein sequence ID" value="GFR12925.1"/>
    <property type="molecule type" value="Genomic_DNA"/>
</dbReference>
<organism evidence="2 3">
    <name type="scientific">Trichonephila clavata</name>
    <name type="common">Joro spider</name>
    <name type="synonym">Nephila clavata</name>
    <dbReference type="NCBI Taxonomy" id="2740835"/>
    <lineage>
        <taxon>Eukaryota</taxon>
        <taxon>Metazoa</taxon>
        <taxon>Ecdysozoa</taxon>
        <taxon>Arthropoda</taxon>
        <taxon>Chelicerata</taxon>
        <taxon>Arachnida</taxon>
        <taxon>Araneae</taxon>
        <taxon>Araneomorphae</taxon>
        <taxon>Entelegynae</taxon>
        <taxon>Araneoidea</taxon>
        <taxon>Nephilidae</taxon>
        <taxon>Trichonephila</taxon>
    </lineage>
</organism>
<reference evidence="2" key="1">
    <citation type="submission" date="2020-07" db="EMBL/GenBank/DDBJ databases">
        <title>Multicomponent nature underlies the extraordinary mechanical properties of spider dragline silk.</title>
        <authorList>
            <person name="Kono N."/>
            <person name="Nakamura H."/>
            <person name="Mori M."/>
            <person name="Yoshida Y."/>
            <person name="Ohtoshi R."/>
            <person name="Malay A.D."/>
            <person name="Moran D.A.P."/>
            <person name="Tomita M."/>
            <person name="Numata K."/>
            <person name="Arakawa K."/>
        </authorList>
    </citation>
    <scope>NUCLEOTIDE SEQUENCE</scope>
</reference>
<sequence length="358" mass="39760">MSSVPSYAHNITEGPSYSRANVINWARISVRGGESALIAAGGSVIGLGNDILGSVRIPSHFCGIFGHKSTHDLVPNKGSCPPERFDKLQGAYNILVAGPMCRYAEDLVTTMKVLAVRDEEVRRTIGQPVDFKKLKVLYLTEMGMHFMCPIRKDLIEAMENVGSYFSTRYGAESKEIKLPFLRKLTKCLMSEVLRLFPNVTSLFLDGIGKPLNVKWDFIKSIFGKSVLSLNANVIMNFAEFPLIYTKSKNSYYKEMMQEAAKCFDDLLDENTVLLLPSFPTTALYHHELSLLYSAPCFPYTGLFNILGLPATHCQIGYDGEGLPYGIQIIGRKNKDNLTISCAVELEKAFGGWRSPGKV</sequence>
<dbReference type="InterPro" id="IPR023631">
    <property type="entry name" value="Amidase_dom"/>
</dbReference>
<dbReference type="OrthoDB" id="6434188at2759"/>
<dbReference type="PANTHER" id="PTHR43372:SF4">
    <property type="entry name" value="FATTY-ACID AMIDE HYDROLASE 2"/>
    <property type="match status" value="1"/>
</dbReference>
<keyword evidence="2" id="KW-0378">Hydrolase</keyword>
<dbReference type="PANTHER" id="PTHR43372">
    <property type="entry name" value="FATTY-ACID AMIDE HYDROLASE"/>
    <property type="match status" value="1"/>
</dbReference>
<accession>A0A8X6LKA0</accession>
<proteinExistence type="predicted"/>
<dbReference type="InterPro" id="IPR036928">
    <property type="entry name" value="AS_sf"/>
</dbReference>
<dbReference type="AlphaFoldDB" id="A0A8X6LKA0"/>
<evidence type="ECO:0000259" key="1">
    <source>
        <dbReference type="Pfam" id="PF01425"/>
    </source>
</evidence>
<evidence type="ECO:0000313" key="3">
    <source>
        <dbReference type="Proteomes" id="UP000887116"/>
    </source>
</evidence>
<protein>
    <submittedName>
        <fullName evidence="2">Fatty-acid amide hydrolase 2-B</fullName>
    </submittedName>
</protein>
<dbReference type="GO" id="GO:0012505">
    <property type="term" value="C:endomembrane system"/>
    <property type="evidence" value="ECO:0007669"/>
    <property type="project" value="TreeGrafter"/>
</dbReference>
<dbReference type="Gene3D" id="3.90.1300.10">
    <property type="entry name" value="Amidase signature (AS) domain"/>
    <property type="match status" value="1"/>
</dbReference>
<dbReference type="Pfam" id="PF01425">
    <property type="entry name" value="Amidase"/>
    <property type="match status" value="1"/>
</dbReference>
<dbReference type="GO" id="GO:0016787">
    <property type="term" value="F:hydrolase activity"/>
    <property type="evidence" value="ECO:0007669"/>
    <property type="project" value="UniProtKB-KW"/>
</dbReference>
<feature type="domain" description="Amidase" evidence="1">
    <location>
        <begin position="32"/>
        <end position="338"/>
    </location>
</feature>
<keyword evidence="3" id="KW-1185">Reference proteome</keyword>
<gene>
    <name evidence="2" type="primary">faah2b</name>
    <name evidence="2" type="ORF">TNCT_701101</name>
</gene>
<dbReference type="InterPro" id="IPR052739">
    <property type="entry name" value="FAAH2"/>
</dbReference>
<evidence type="ECO:0000313" key="2">
    <source>
        <dbReference type="EMBL" id="GFR12925.1"/>
    </source>
</evidence>
<name>A0A8X6LKA0_TRICU</name>